<sequence length="309" mass="35500">MGVVVKASPDRKQVAVSQQSYAAQDWTNFTSLLRFELKIASPDTHIKCRYFLRGWATTSREVATQWRQKFTELNREVATVNVELANLHKPYSKAMNEILVDNEEDEIYRPCHIDDLNCMRKFLASRRHCYPPPGRVPDPYLRDNSILNYVDFNITVININSKISGLNGIIKEFHVNKRTNQLVIAVWFDTIDVPTERSVVYHHRNGRVPIVTSDWSRIIYRRTLITTTTPLSSTIDFRYTVVYGYSEDGNPRYGFGSGINNHPSPIVQGNVASFMANIDLAVRNAFLTEARSYIRIFIQNVLCGYDVVL</sequence>
<dbReference type="InterPro" id="IPR009911">
    <property type="entry name" value="Fibroin_P25"/>
</dbReference>
<evidence type="ECO:0000313" key="1">
    <source>
        <dbReference type="Proteomes" id="UP001652740"/>
    </source>
</evidence>
<gene>
    <name evidence="2" type="primary">LOC116412934</name>
</gene>
<reference evidence="2" key="1">
    <citation type="submission" date="2025-08" db="UniProtKB">
        <authorList>
            <consortium name="RefSeq"/>
        </authorList>
    </citation>
    <scope>IDENTIFICATION</scope>
    <source>
        <tissue evidence="2">Whole larvae</tissue>
    </source>
</reference>
<proteinExistence type="predicted"/>
<dbReference type="RefSeq" id="XP_052749768.1">
    <property type="nucleotide sequence ID" value="XM_052893808.1"/>
</dbReference>
<protein>
    <submittedName>
        <fullName evidence="2">Uncharacterized protein LOC116412934</fullName>
    </submittedName>
</protein>
<organism evidence="1 2">
    <name type="scientific">Galleria mellonella</name>
    <name type="common">Greater wax moth</name>
    <dbReference type="NCBI Taxonomy" id="7137"/>
    <lineage>
        <taxon>Eukaryota</taxon>
        <taxon>Metazoa</taxon>
        <taxon>Ecdysozoa</taxon>
        <taxon>Arthropoda</taxon>
        <taxon>Hexapoda</taxon>
        <taxon>Insecta</taxon>
        <taxon>Pterygota</taxon>
        <taxon>Neoptera</taxon>
        <taxon>Endopterygota</taxon>
        <taxon>Lepidoptera</taxon>
        <taxon>Glossata</taxon>
        <taxon>Ditrysia</taxon>
        <taxon>Pyraloidea</taxon>
        <taxon>Pyralidae</taxon>
        <taxon>Galleriinae</taxon>
        <taxon>Galleria</taxon>
    </lineage>
</organism>
<keyword evidence="1" id="KW-1185">Reference proteome</keyword>
<dbReference type="GeneID" id="116412934"/>
<name>A0ABM3MF70_GALME</name>
<evidence type="ECO:0000313" key="2">
    <source>
        <dbReference type="RefSeq" id="XP_052749768.1"/>
    </source>
</evidence>
<dbReference type="Pfam" id="PF07294">
    <property type="entry name" value="Fibroin_P25"/>
    <property type="match status" value="1"/>
</dbReference>
<accession>A0ABM3MF70</accession>
<dbReference type="Proteomes" id="UP001652740">
    <property type="component" value="Unplaced"/>
</dbReference>